<dbReference type="AlphaFoldDB" id="A0A6J4I9Q5"/>
<dbReference type="PANTHER" id="PTHR39175">
    <property type="entry name" value="FAMILY PROTEIN, PUTATIVE (AFU_ORTHOLOGUE AFUA_3G15060)-RELATED"/>
    <property type="match status" value="1"/>
</dbReference>
<organism evidence="2">
    <name type="scientific">uncultured Acidimicrobiales bacterium</name>
    <dbReference type="NCBI Taxonomy" id="310071"/>
    <lineage>
        <taxon>Bacteria</taxon>
        <taxon>Bacillati</taxon>
        <taxon>Actinomycetota</taxon>
        <taxon>Acidimicrobiia</taxon>
        <taxon>Acidimicrobiales</taxon>
        <taxon>environmental samples</taxon>
    </lineage>
</organism>
<sequence length="122" mass="13617">MEIKRFDHVQLAMPPGGEDLARSFYGDLLGLPETPKPPNLARRGGCWFESETVKIHLGVEEDFRPAKKAHPALLVNDLRSLEAALSDAGMQIVDDEPLDGYRRVYTADPFGNRLELMEPQGN</sequence>
<reference evidence="2" key="1">
    <citation type="submission" date="2020-02" db="EMBL/GenBank/DDBJ databases">
        <authorList>
            <person name="Meier V. D."/>
        </authorList>
    </citation>
    <scope>NUCLEOTIDE SEQUENCE</scope>
    <source>
        <strain evidence="2">AVDCRST_MAG10</strain>
    </source>
</reference>
<dbReference type="EMBL" id="CADCTB010000124">
    <property type="protein sequence ID" value="CAA9246015.1"/>
    <property type="molecule type" value="Genomic_DNA"/>
</dbReference>
<evidence type="ECO:0000259" key="1">
    <source>
        <dbReference type="PROSITE" id="PS51819"/>
    </source>
</evidence>
<feature type="domain" description="VOC" evidence="1">
    <location>
        <begin position="5"/>
        <end position="119"/>
    </location>
</feature>
<evidence type="ECO:0000313" key="2">
    <source>
        <dbReference type="EMBL" id="CAA9246015.1"/>
    </source>
</evidence>
<dbReference type="InterPro" id="IPR029068">
    <property type="entry name" value="Glyas_Bleomycin-R_OHBP_Dase"/>
</dbReference>
<gene>
    <name evidence="2" type="ORF">AVDCRST_MAG10-1961</name>
</gene>
<dbReference type="InterPro" id="IPR037523">
    <property type="entry name" value="VOC_core"/>
</dbReference>
<dbReference type="Pfam" id="PF18029">
    <property type="entry name" value="Glyoxalase_6"/>
    <property type="match status" value="1"/>
</dbReference>
<protein>
    <recommendedName>
        <fullName evidence="1">VOC domain-containing protein</fullName>
    </recommendedName>
</protein>
<proteinExistence type="predicted"/>
<dbReference type="Gene3D" id="3.10.180.10">
    <property type="entry name" value="2,3-Dihydroxybiphenyl 1,2-Dioxygenase, domain 1"/>
    <property type="match status" value="1"/>
</dbReference>
<dbReference type="InterPro" id="IPR041581">
    <property type="entry name" value="Glyoxalase_6"/>
</dbReference>
<dbReference type="PANTHER" id="PTHR39175:SF1">
    <property type="entry name" value="FAMILY PROTEIN, PUTATIVE (AFU_ORTHOLOGUE AFUA_3G15060)-RELATED"/>
    <property type="match status" value="1"/>
</dbReference>
<name>A0A6J4I9Q5_9ACTN</name>
<accession>A0A6J4I9Q5</accession>
<dbReference type="SUPFAM" id="SSF54593">
    <property type="entry name" value="Glyoxalase/Bleomycin resistance protein/Dihydroxybiphenyl dioxygenase"/>
    <property type="match status" value="1"/>
</dbReference>
<dbReference type="PROSITE" id="PS51819">
    <property type="entry name" value="VOC"/>
    <property type="match status" value="1"/>
</dbReference>